<comment type="catalytic activity">
    <reaction evidence="8 9">
        <text>a 6-O-methyl-2'-deoxyguanosine in DNA + L-cysteinyl-[protein] = S-methyl-L-cysteinyl-[protein] + a 2'-deoxyguanosine in DNA</text>
        <dbReference type="Rhea" id="RHEA:24000"/>
        <dbReference type="Rhea" id="RHEA-COMP:10131"/>
        <dbReference type="Rhea" id="RHEA-COMP:10132"/>
        <dbReference type="Rhea" id="RHEA-COMP:11367"/>
        <dbReference type="Rhea" id="RHEA-COMP:11368"/>
        <dbReference type="ChEBI" id="CHEBI:29950"/>
        <dbReference type="ChEBI" id="CHEBI:82612"/>
        <dbReference type="ChEBI" id="CHEBI:85445"/>
        <dbReference type="ChEBI" id="CHEBI:85448"/>
        <dbReference type="EC" id="2.1.1.63"/>
    </reaction>
</comment>
<dbReference type="NCBIfam" id="TIGR00589">
    <property type="entry name" value="ogt"/>
    <property type="match status" value="1"/>
</dbReference>
<dbReference type="PANTHER" id="PTHR10815:SF5">
    <property type="entry name" value="METHYLATED-DNA--PROTEIN-CYSTEINE METHYLTRANSFERASE"/>
    <property type="match status" value="1"/>
</dbReference>
<gene>
    <name evidence="12" type="ORF">IAA67_02485</name>
</gene>
<proteinExistence type="inferred from homology"/>
<protein>
    <recommendedName>
        <fullName evidence="9">Methylated-DNA--protein-cysteine methyltransferase</fullName>
        <ecNumber evidence="9">2.1.1.63</ecNumber>
    </recommendedName>
    <alternativeName>
        <fullName evidence="9">6-O-methylguanine-DNA methyltransferase</fullName>
        <shortName evidence="9">MGMT</shortName>
    </alternativeName>
    <alternativeName>
        <fullName evidence="9">O-6-methylguanine-DNA-alkyltransferase</fullName>
    </alternativeName>
</protein>
<organism evidence="12 13">
    <name type="scientific">Candidatus Avoscillospira stercorigallinarum</name>
    <dbReference type="NCBI Taxonomy" id="2840708"/>
    <lineage>
        <taxon>Bacteria</taxon>
        <taxon>Bacillati</taxon>
        <taxon>Bacillota</taxon>
        <taxon>Clostridia</taxon>
        <taxon>Eubacteriales</taxon>
        <taxon>Oscillospiraceae</taxon>
        <taxon>Oscillospiraceae incertae sedis</taxon>
        <taxon>Candidatus Avoscillospira</taxon>
    </lineage>
</organism>
<comment type="miscellaneous">
    <text evidence="9">This enzyme catalyzes only one turnover and therefore is not strictly catalytic. According to one definition, an enzyme is a biocatalyst that acts repeatedly and over many reaction cycles.</text>
</comment>
<evidence type="ECO:0000256" key="5">
    <source>
        <dbReference type="ARBA" id="ARBA00022679"/>
    </source>
</evidence>
<dbReference type="HAMAP" id="MF_00772">
    <property type="entry name" value="OGT"/>
    <property type="match status" value="1"/>
</dbReference>
<evidence type="ECO:0000256" key="9">
    <source>
        <dbReference type="HAMAP-Rule" id="MF_00772"/>
    </source>
</evidence>
<feature type="domain" description="Methylguanine DNA methyltransferase ribonuclease-like" evidence="11">
    <location>
        <begin position="4"/>
        <end position="59"/>
    </location>
</feature>
<evidence type="ECO:0000313" key="13">
    <source>
        <dbReference type="Proteomes" id="UP000886874"/>
    </source>
</evidence>
<dbReference type="GO" id="GO:0003908">
    <property type="term" value="F:methylated-DNA-[protein]-cysteine S-methyltransferase activity"/>
    <property type="evidence" value="ECO:0007669"/>
    <property type="project" value="UniProtKB-UniRule"/>
</dbReference>
<dbReference type="InterPro" id="IPR036217">
    <property type="entry name" value="MethylDNA_cys_MeTrfase_DNAb"/>
</dbReference>
<keyword evidence="3 9" id="KW-0963">Cytoplasm</keyword>
<feature type="active site" description="Nucleophile; methyl group acceptor" evidence="9">
    <location>
        <position position="130"/>
    </location>
</feature>
<dbReference type="FunFam" id="1.10.10.10:FF:000214">
    <property type="entry name" value="Methylated-DNA--protein-cysteine methyltransferase"/>
    <property type="match status" value="1"/>
</dbReference>
<comment type="function">
    <text evidence="9">Involved in the cellular defense against the biological effects of O6-methylguanine (O6-MeG) and O4-methylthymine (O4-MeT) in DNA. Repairs the methylated nucleobase in DNA by stoichiometrically transferring the methyl group to a cysteine residue in the enzyme. This is a suicide reaction: the enzyme is irreversibly inactivated.</text>
</comment>
<dbReference type="Pfam" id="PF01035">
    <property type="entry name" value="DNA_binding_1"/>
    <property type="match status" value="1"/>
</dbReference>
<dbReference type="EC" id="2.1.1.63" evidence="9"/>
<dbReference type="GO" id="GO:0006307">
    <property type="term" value="P:DNA alkylation repair"/>
    <property type="evidence" value="ECO:0007669"/>
    <property type="project" value="UniProtKB-UniRule"/>
</dbReference>
<sequence>MVSSWCETPLGDLLLAADDLGLAGAWFRGQKYFPVQTGAVGDHPLLQAARDWLDRYWAGLDPGPTPPLHPAGTAFQLEVWQLLREIPYGETTTYGALAKALAAQKGRGTMSAQAVGGSVGRNRLSIFIPCHRVLGADGSLTGYAGGIERKAALLELEKKSTLD</sequence>
<dbReference type="InterPro" id="IPR036631">
    <property type="entry name" value="MGMT_N_sf"/>
</dbReference>
<dbReference type="InterPro" id="IPR001497">
    <property type="entry name" value="MethylDNA_cys_MeTrfase_AS"/>
</dbReference>
<dbReference type="InterPro" id="IPR014048">
    <property type="entry name" value="MethylDNA_cys_MeTrfase_DNA-bd"/>
</dbReference>
<evidence type="ECO:0000256" key="3">
    <source>
        <dbReference type="ARBA" id="ARBA00022490"/>
    </source>
</evidence>
<dbReference type="InterPro" id="IPR023546">
    <property type="entry name" value="MGMT"/>
</dbReference>
<dbReference type="PANTHER" id="PTHR10815">
    <property type="entry name" value="METHYLATED-DNA--PROTEIN-CYSTEINE METHYLTRANSFERASE"/>
    <property type="match status" value="1"/>
</dbReference>
<evidence type="ECO:0000256" key="4">
    <source>
        <dbReference type="ARBA" id="ARBA00022603"/>
    </source>
</evidence>
<dbReference type="EMBL" id="DVFN01000034">
    <property type="protein sequence ID" value="HIQ69185.1"/>
    <property type="molecule type" value="Genomic_DNA"/>
</dbReference>
<dbReference type="PROSITE" id="PS00374">
    <property type="entry name" value="MGMT"/>
    <property type="match status" value="1"/>
</dbReference>
<dbReference type="Gene3D" id="1.10.10.10">
    <property type="entry name" value="Winged helix-like DNA-binding domain superfamily/Winged helix DNA-binding domain"/>
    <property type="match status" value="1"/>
</dbReference>
<evidence type="ECO:0000259" key="10">
    <source>
        <dbReference type="Pfam" id="PF01035"/>
    </source>
</evidence>
<evidence type="ECO:0000256" key="6">
    <source>
        <dbReference type="ARBA" id="ARBA00022763"/>
    </source>
</evidence>
<dbReference type="GO" id="GO:0032259">
    <property type="term" value="P:methylation"/>
    <property type="evidence" value="ECO:0007669"/>
    <property type="project" value="UniProtKB-KW"/>
</dbReference>
<comment type="subcellular location">
    <subcellularLocation>
        <location evidence="9">Cytoplasm</location>
    </subcellularLocation>
</comment>
<dbReference type="SUPFAM" id="SSF53155">
    <property type="entry name" value="Methylated DNA-protein cysteine methyltransferase domain"/>
    <property type="match status" value="1"/>
</dbReference>
<feature type="domain" description="Methylated-DNA-[protein]-cysteine S-methyltransferase DNA binding" evidence="10">
    <location>
        <begin position="74"/>
        <end position="158"/>
    </location>
</feature>
<dbReference type="CDD" id="cd06445">
    <property type="entry name" value="ATase"/>
    <property type="match status" value="1"/>
</dbReference>
<comment type="caution">
    <text evidence="12">The sequence shown here is derived from an EMBL/GenBank/DDBJ whole genome shotgun (WGS) entry which is preliminary data.</text>
</comment>
<evidence type="ECO:0000256" key="1">
    <source>
        <dbReference type="ARBA" id="ARBA00001286"/>
    </source>
</evidence>
<reference evidence="12" key="2">
    <citation type="journal article" date="2021" name="PeerJ">
        <title>Extensive microbial diversity within the chicken gut microbiome revealed by metagenomics and culture.</title>
        <authorList>
            <person name="Gilroy R."/>
            <person name="Ravi A."/>
            <person name="Getino M."/>
            <person name="Pursley I."/>
            <person name="Horton D.L."/>
            <person name="Alikhan N.F."/>
            <person name="Baker D."/>
            <person name="Gharbi K."/>
            <person name="Hall N."/>
            <person name="Watson M."/>
            <person name="Adriaenssens E.M."/>
            <person name="Foster-Nyarko E."/>
            <person name="Jarju S."/>
            <person name="Secka A."/>
            <person name="Antonio M."/>
            <person name="Oren A."/>
            <person name="Chaudhuri R.R."/>
            <person name="La Ragione R."/>
            <person name="Hildebrand F."/>
            <person name="Pallen M.J."/>
        </authorList>
    </citation>
    <scope>NUCLEOTIDE SEQUENCE</scope>
    <source>
        <strain evidence="12">ChiSjej2B20-13462</strain>
    </source>
</reference>
<dbReference type="InterPro" id="IPR036388">
    <property type="entry name" value="WH-like_DNA-bd_sf"/>
</dbReference>
<evidence type="ECO:0000256" key="2">
    <source>
        <dbReference type="ARBA" id="ARBA00008711"/>
    </source>
</evidence>
<dbReference type="Pfam" id="PF02870">
    <property type="entry name" value="Methyltransf_1N"/>
    <property type="match status" value="1"/>
</dbReference>
<comment type="catalytic activity">
    <reaction evidence="1 9">
        <text>a 4-O-methyl-thymidine in DNA + L-cysteinyl-[protein] = a thymidine in DNA + S-methyl-L-cysteinyl-[protein]</text>
        <dbReference type="Rhea" id="RHEA:53428"/>
        <dbReference type="Rhea" id="RHEA-COMP:10131"/>
        <dbReference type="Rhea" id="RHEA-COMP:10132"/>
        <dbReference type="Rhea" id="RHEA-COMP:13555"/>
        <dbReference type="Rhea" id="RHEA-COMP:13556"/>
        <dbReference type="ChEBI" id="CHEBI:29950"/>
        <dbReference type="ChEBI" id="CHEBI:82612"/>
        <dbReference type="ChEBI" id="CHEBI:137386"/>
        <dbReference type="ChEBI" id="CHEBI:137387"/>
        <dbReference type="EC" id="2.1.1.63"/>
    </reaction>
</comment>
<keyword evidence="7 9" id="KW-0234">DNA repair</keyword>
<dbReference type="Proteomes" id="UP000886874">
    <property type="component" value="Unassembled WGS sequence"/>
</dbReference>
<keyword evidence="4 9" id="KW-0489">Methyltransferase</keyword>
<dbReference type="AlphaFoldDB" id="A0A9D1CN84"/>
<evidence type="ECO:0000313" key="12">
    <source>
        <dbReference type="EMBL" id="HIQ69185.1"/>
    </source>
</evidence>
<keyword evidence="5 9" id="KW-0808">Transferase</keyword>
<dbReference type="Gene3D" id="3.30.160.70">
    <property type="entry name" value="Methylated DNA-protein cysteine methyltransferase domain"/>
    <property type="match status" value="1"/>
</dbReference>
<dbReference type="GO" id="GO:0005737">
    <property type="term" value="C:cytoplasm"/>
    <property type="evidence" value="ECO:0007669"/>
    <property type="project" value="UniProtKB-SubCell"/>
</dbReference>
<dbReference type="SUPFAM" id="SSF46767">
    <property type="entry name" value="Methylated DNA-protein cysteine methyltransferase, C-terminal domain"/>
    <property type="match status" value="1"/>
</dbReference>
<evidence type="ECO:0000256" key="7">
    <source>
        <dbReference type="ARBA" id="ARBA00023204"/>
    </source>
</evidence>
<evidence type="ECO:0000256" key="8">
    <source>
        <dbReference type="ARBA" id="ARBA00049348"/>
    </source>
</evidence>
<evidence type="ECO:0000259" key="11">
    <source>
        <dbReference type="Pfam" id="PF02870"/>
    </source>
</evidence>
<dbReference type="InterPro" id="IPR008332">
    <property type="entry name" value="MethylG_MeTrfase_N"/>
</dbReference>
<accession>A0A9D1CN84</accession>
<comment type="similarity">
    <text evidence="2 9">Belongs to the MGMT family.</text>
</comment>
<reference evidence="12" key="1">
    <citation type="submission" date="2020-10" db="EMBL/GenBank/DDBJ databases">
        <authorList>
            <person name="Gilroy R."/>
        </authorList>
    </citation>
    <scope>NUCLEOTIDE SEQUENCE</scope>
    <source>
        <strain evidence="12">ChiSjej2B20-13462</strain>
    </source>
</reference>
<keyword evidence="6 9" id="KW-0227">DNA damage</keyword>
<name>A0A9D1CN84_9FIRM</name>